<keyword evidence="3" id="KW-1185">Reference proteome</keyword>
<accession>A0A9P7V4Q6</accession>
<evidence type="ECO:0000256" key="1">
    <source>
        <dbReference type="SAM" id="Phobius"/>
    </source>
</evidence>
<protein>
    <recommendedName>
        <fullName evidence="4">Glycoside hydrolase family 76 protein</fullName>
    </recommendedName>
</protein>
<feature type="transmembrane region" description="Helical" evidence="1">
    <location>
        <begin position="307"/>
        <end position="330"/>
    </location>
</feature>
<dbReference type="OrthoDB" id="3068171at2759"/>
<reference evidence="2" key="1">
    <citation type="journal article" date="2021" name="Genome Biol. Evol.">
        <title>The assembled and annotated genome of the fairy-ring fungus Marasmius oreades.</title>
        <authorList>
            <person name="Hiltunen M."/>
            <person name="Ament-Velasquez S.L."/>
            <person name="Johannesson H."/>
        </authorList>
    </citation>
    <scope>NUCLEOTIDE SEQUENCE</scope>
    <source>
        <strain evidence="2">03SP1</strain>
    </source>
</reference>
<gene>
    <name evidence="2" type="ORF">E1B28_002038</name>
</gene>
<dbReference type="Proteomes" id="UP001049176">
    <property type="component" value="Chromosome 1"/>
</dbReference>
<sequence length="463" mass="50345">MCSLYGYAASKAYTAYQDDSFLKLAQECWNLTWTYFISDEVIESGRIATKSLPLQRSCFDAGIETKSFLSALRGGVFQTFNHLDGEVDAAIAGAFLILSALLAESTLNDTYVRAATLTLEFVPGFLNEQRTPCGLDDNMTTNCYTFSNDRMWYPTTGDLIEGLSILTSTNSSLALNLQAVLQTETLLRQDQRPDGILDIGPNYIPDFPTGNPFLVRGIVTAYRRNLTAELSDFVKTFIDIQYNAILENTAAPGTNIYGGSWIGPPKQSFDPINQTYAAMVLVQAIGLVPSPTNVNTSGSTTTTTGTIVGSIVGGVTFIAIITGLILLLLLKRKHSRQGPFSILASSTPSVFITSHPPSTYGITPFMLPEPWEMDVAPKPAKAIVSHSTNIQPAADELPDPGNPIQCQSIVDQLEVEEAISCDGDNFDSRFQAMTTAHMIRILNECFESESLPPTYQSQLGSST</sequence>
<evidence type="ECO:0000313" key="2">
    <source>
        <dbReference type="EMBL" id="KAG7100265.1"/>
    </source>
</evidence>
<proteinExistence type="predicted"/>
<dbReference type="AlphaFoldDB" id="A0A9P7V4Q6"/>
<keyword evidence="1" id="KW-0472">Membrane</keyword>
<organism evidence="2 3">
    <name type="scientific">Marasmius oreades</name>
    <name type="common">fairy-ring Marasmius</name>
    <dbReference type="NCBI Taxonomy" id="181124"/>
    <lineage>
        <taxon>Eukaryota</taxon>
        <taxon>Fungi</taxon>
        <taxon>Dikarya</taxon>
        <taxon>Basidiomycota</taxon>
        <taxon>Agaricomycotina</taxon>
        <taxon>Agaricomycetes</taxon>
        <taxon>Agaricomycetidae</taxon>
        <taxon>Agaricales</taxon>
        <taxon>Marasmiineae</taxon>
        <taxon>Marasmiaceae</taxon>
        <taxon>Marasmius</taxon>
    </lineage>
</organism>
<dbReference type="EMBL" id="CM032181">
    <property type="protein sequence ID" value="KAG7100265.1"/>
    <property type="molecule type" value="Genomic_DNA"/>
</dbReference>
<dbReference type="KEGG" id="more:E1B28_002038"/>
<evidence type="ECO:0000313" key="3">
    <source>
        <dbReference type="Proteomes" id="UP001049176"/>
    </source>
</evidence>
<evidence type="ECO:0008006" key="4">
    <source>
        <dbReference type="Google" id="ProtNLM"/>
    </source>
</evidence>
<comment type="caution">
    <text evidence="2">The sequence shown here is derived from an EMBL/GenBank/DDBJ whole genome shotgun (WGS) entry which is preliminary data.</text>
</comment>
<dbReference type="Gene3D" id="1.50.10.20">
    <property type="match status" value="1"/>
</dbReference>
<dbReference type="RefSeq" id="XP_043016735.1">
    <property type="nucleotide sequence ID" value="XM_043148021.1"/>
</dbReference>
<keyword evidence="1" id="KW-1133">Transmembrane helix</keyword>
<keyword evidence="1" id="KW-0812">Transmembrane</keyword>
<dbReference type="GeneID" id="66071114"/>
<name>A0A9P7V4Q6_9AGAR</name>